<dbReference type="EMBL" id="BARW01002088">
    <property type="protein sequence ID" value="GAI67269.1"/>
    <property type="molecule type" value="Genomic_DNA"/>
</dbReference>
<name>X1SHK7_9ZZZZ</name>
<accession>X1SHK7</accession>
<reference evidence="1" key="1">
    <citation type="journal article" date="2014" name="Front. Microbiol.">
        <title>High frequency of phylogenetically diverse reductive dehalogenase-homologous genes in deep subseafloor sedimentary metagenomes.</title>
        <authorList>
            <person name="Kawai M."/>
            <person name="Futagami T."/>
            <person name="Toyoda A."/>
            <person name="Takaki Y."/>
            <person name="Nishi S."/>
            <person name="Hori S."/>
            <person name="Arai W."/>
            <person name="Tsubouchi T."/>
            <person name="Morono Y."/>
            <person name="Uchiyama I."/>
            <person name="Ito T."/>
            <person name="Fujiyama A."/>
            <person name="Inagaki F."/>
            <person name="Takami H."/>
        </authorList>
    </citation>
    <scope>NUCLEOTIDE SEQUENCE</scope>
    <source>
        <strain evidence="1">Expedition CK06-06</strain>
    </source>
</reference>
<sequence>KEALRRAPTPEARKEAAEAMRRYLKGQAKGGSRPTLVSLGLRKTYPHAIPLEQIPDELERNPEFFELIKRAVTKER</sequence>
<evidence type="ECO:0000313" key="1">
    <source>
        <dbReference type="EMBL" id="GAI67269.1"/>
    </source>
</evidence>
<dbReference type="AlphaFoldDB" id="X1SHK7"/>
<comment type="caution">
    <text evidence="1">The sequence shown here is derived from an EMBL/GenBank/DDBJ whole genome shotgun (WGS) entry which is preliminary data.</text>
</comment>
<proteinExistence type="predicted"/>
<protein>
    <submittedName>
        <fullName evidence="1">Uncharacterized protein</fullName>
    </submittedName>
</protein>
<organism evidence="1">
    <name type="scientific">marine sediment metagenome</name>
    <dbReference type="NCBI Taxonomy" id="412755"/>
    <lineage>
        <taxon>unclassified sequences</taxon>
        <taxon>metagenomes</taxon>
        <taxon>ecological metagenomes</taxon>
    </lineage>
</organism>
<gene>
    <name evidence="1" type="ORF">S12H4_06076</name>
</gene>
<feature type="non-terminal residue" evidence="1">
    <location>
        <position position="1"/>
    </location>
</feature>